<name>A0ACC3SGL0_9PEZI</name>
<comment type="caution">
    <text evidence="1">The sequence shown here is derived from an EMBL/GenBank/DDBJ whole genome shotgun (WGS) entry which is preliminary data.</text>
</comment>
<keyword evidence="2" id="KW-1185">Reference proteome</keyword>
<gene>
    <name evidence="1" type="ORF">M8818_002472</name>
</gene>
<evidence type="ECO:0000313" key="1">
    <source>
        <dbReference type="EMBL" id="KAK8213174.1"/>
    </source>
</evidence>
<proteinExistence type="predicted"/>
<protein>
    <submittedName>
        <fullName evidence="1">Uncharacterized protein</fullName>
    </submittedName>
</protein>
<dbReference type="Proteomes" id="UP001320706">
    <property type="component" value="Unassembled WGS sequence"/>
</dbReference>
<accession>A0ACC3SGL0</accession>
<reference evidence="1" key="1">
    <citation type="submission" date="2024-02" db="EMBL/GenBank/DDBJ databases">
        <title>Metagenome Assembled Genome of Zalaria obscura JY119.</title>
        <authorList>
            <person name="Vighnesh L."/>
            <person name="Jagadeeshwari U."/>
            <person name="Venkata Ramana C."/>
            <person name="Sasikala C."/>
        </authorList>
    </citation>
    <scope>NUCLEOTIDE SEQUENCE</scope>
    <source>
        <strain evidence="1">JY119</strain>
    </source>
</reference>
<evidence type="ECO:0000313" key="2">
    <source>
        <dbReference type="Proteomes" id="UP001320706"/>
    </source>
</evidence>
<dbReference type="EMBL" id="JAMKPW020000011">
    <property type="protein sequence ID" value="KAK8213174.1"/>
    <property type="molecule type" value="Genomic_DNA"/>
</dbReference>
<organism evidence="1 2">
    <name type="scientific">Zalaria obscura</name>
    <dbReference type="NCBI Taxonomy" id="2024903"/>
    <lineage>
        <taxon>Eukaryota</taxon>
        <taxon>Fungi</taxon>
        <taxon>Dikarya</taxon>
        <taxon>Ascomycota</taxon>
        <taxon>Pezizomycotina</taxon>
        <taxon>Dothideomycetes</taxon>
        <taxon>Dothideomycetidae</taxon>
        <taxon>Dothideales</taxon>
        <taxon>Zalariaceae</taxon>
        <taxon>Zalaria</taxon>
    </lineage>
</organism>
<sequence length="90" mass="10430">MSPERRPLLWVWHLPALHSRVDRRILKEGHVHSNGAPFIEQREEGCTSRARFGQRRRSTLTSNTRQPATQPDPEAPKGWRSSIIGFTPYE</sequence>